<protein>
    <submittedName>
        <fullName evidence="1">Uncharacterized protein</fullName>
    </submittedName>
</protein>
<evidence type="ECO:0000313" key="2">
    <source>
        <dbReference type="Proteomes" id="UP000403266"/>
    </source>
</evidence>
<comment type="caution">
    <text evidence="1">The sequence shown here is derived from an EMBL/GenBank/DDBJ whole genome shotgun (WGS) entry which is preliminary data.</text>
</comment>
<proteinExistence type="predicted"/>
<accession>A0A5N7MQG7</accession>
<dbReference type="AlphaFoldDB" id="A0A5N7MQG7"/>
<dbReference type="Proteomes" id="UP000403266">
    <property type="component" value="Unassembled WGS sequence"/>
</dbReference>
<evidence type="ECO:0000313" key="1">
    <source>
        <dbReference type="EMBL" id="MPR28354.1"/>
    </source>
</evidence>
<sequence>MPTFLYDVKGSARIAISAATEEAARSHLPQIGMFIEPTDEQVFEYNEEHSSFQISQIVLGFDTNQADLAKIDGEDVADHSYIVLAQEKGLEIQEVAGGWRGQHDEEWVTEAHPSKGAVAREWCQYEGYEP</sequence>
<gene>
    <name evidence="1" type="ORF">FS320_25185</name>
</gene>
<name>A0A5N7MQG7_9HYPH</name>
<dbReference type="RefSeq" id="WP_152714647.1">
    <property type="nucleotide sequence ID" value="NZ_VOSJ01000139.1"/>
</dbReference>
<keyword evidence="2" id="KW-1185">Reference proteome</keyword>
<reference evidence="1 2" key="1">
    <citation type="journal article" date="2019" name="Syst. Appl. Microbiol.">
        <title>Microvirga tunisiensis sp. nov., a root nodule symbiotic bacterium isolated from Lupinus micranthus and L. luteus grown in Northern Tunisia.</title>
        <authorList>
            <person name="Msaddak A."/>
            <person name="Rejili M."/>
            <person name="Duran D."/>
            <person name="Mars M."/>
            <person name="Palacios J.M."/>
            <person name="Ruiz-Argueso T."/>
            <person name="Rey L."/>
            <person name="Imperial J."/>
        </authorList>
    </citation>
    <scope>NUCLEOTIDE SEQUENCE [LARGE SCALE GENOMIC DNA]</scope>
    <source>
        <strain evidence="1 2">Lmie10</strain>
    </source>
</reference>
<organism evidence="1 2">
    <name type="scientific">Microvirga tunisiensis</name>
    <dbReference type="NCBI Taxonomy" id="2108360"/>
    <lineage>
        <taxon>Bacteria</taxon>
        <taxon>Pseudomonadati</taxon>
        <taxon>Pseudomonadota</taxon>
        <taxon>Alphaproteobacteria</taxon>
        <taxon>Hyphomicrobiales</taxon>
        <taxon>Methylobacteriaceae</taxon>
        <taxon>Microvirga</taxon>
    </lineage>
</organism>
<dbReference type="EMBL" id="VOSK01000139">
    <property type="protein sequence ID" value="MPR28354.1"/>
    <property type="molecule type" value="Genomic_DNA"/>
</dbReference>